<evidence type="ECO:0000313" key="3">
    <source>
        <dbReference type="EMBL" id="MPA68645.1"/>
    </source>
</evidence>
<dbReference type="Pfam" id="PF13181">
    <property type="entry name" value="TPR_8"/>
    <property type="match status" value="1"/>
</dbReference>
<proteinExistence type="predicted"/>
<protein>
    <submittedName>
        <fullName evidence="3">Uncharacterized protein</fullName>
    </submittedName>
</protein>
<gene>
    <name evidence="3" type="ORF">Din_038086</name>
</gene>
<accession>A0A5B7BJ10</accession>
<evidence type="ECO:0000256" key="1">
    <source>
        <dbReference type="PROSITE-ProRule" id="PRU00339"/>
    </source>
</evidence>
<dbReference type="SMART" id="SM00028">
    <property type="entry name" value="TPR"/>
    <property type="match status" value="1"/>
</dbReference>
<evidence type="ECO:0000256" key="2">
    <source>
        <dbReference type="SAM" id="Phobius"/>
    </source>
</evidence>
<dbReference type="InterPro" id="IPR011990">
    <property type="entry name" value="TPR-like_helical_dom_sf"/>
</dbReference>
<feature type="transmembrane region" description="Helical" evidence="2">
    <location>
        <begin position="9"/>
        <end position="29"/>
    </location>
</feature>
<sequence length="168" mass="18634">MLTRMMNDILLQIGFILFTVFMFLLMYNIPQKAFTKIRLSLRNPADFQAKRHFIQGAQLLAQARSAKDPSAASSLATSAADEADRAIALDPKDAAAHILKSLTLEFQGFKTSANSVRLKNDNAVAFCLLGECYETEGKTEEARKAYEDAVRVEPRYTAAREALVRLGS</sequence>
<dbReference type="InterPro" id="IPR019734">
    <property type="entry name" value="TPR_rpt"/>
</dbReference>
<dbReference type="AlphaFoldDB" id="A0A5B7BJ10"/>
<keyword evidence="2" id="KW-0812">Transmembrane</keyword>
<name>A0A5B7BJ10_DAVIN</name>
<dbReference type="PROSITE" id="PS50005">
    <property type="entry name" value="TPR"/>
    <property type="match status" value="1"/>
</dbReference>
<reference evidence="3" key="1">
    <citation type="submission" date="2019-08" db="EMBL/GenBank/DDBJ databases">
        <title>Reference gene set and small RNA set construction with multiple tissues from Davidia involucrata Baill.</title>
        <authorList>
            <person name="Yang H."/>
            <person name="Zhou C."/>
            <person name="Li G."/>
            <person name="Wang J."/>
            <person name="Gao P."/>
            <person name="Wang M."/>
            <person name="Wang R."/>
            <person name="Zhao Y."/>
        </authorList>
    </citation>
    <scope>NUCLEOTIDE SEQUENCE</scope>
    <source>
        <tissue evidence="3">Mixed with DoveR01_LX</tissue>
    </source>
</reference>
<keyword evidence="2" id="KW-0472">Membrane</keyword>
<dbReference type="Gene3D" id="1.25.40.10">
    <property type="entry name" value="Tetratricopeptide repeat domain"/>
    <property type="match status" value="1"/>
</dbReference>
<dbReference type="EMBL" id="GHES01038086">
    <property type="protein sequence ID" value="MPA68645.1"/>
    <property type="molecule type" value="Transcribed_RNA"/>
</dbReference>
<organism evidence="3">
    <name type="scientific">Davidia involucrata</name>
    <name type="common">Dove tree</name>
    <dbReference type="NCBI Taxonomy" id="16924"/>
    <lineage>
        <taxon>Eukaryota</taxon>
        <taxon>Viridiplantae</taxon>
        <taxon>Streptophyta</taxon>
        <taxon>Embryophyta</taxon>
        <taxon>Tracheophyta</taxon>
        <taxon>Spermatophyta</taxon>
        <taxon>Magnoliopsida</taxon>
        <taxon>eudicotyledons</taxon>
        <taxon>Gunneridae</taxon>
        <taxon>Pentapetalae</taxon>
        <taxon>asterids</taxon>
        <taxon>Cornales</taxon>
        <taxon>Nyssaceae</taxon>
        <taxon>Davidia</taxon>
    </lineage>
</organism>
<dbReference type="SUPFAM" id="SSF48452">
    <property type="entry name" value="TPR-like"/>
    <property type="match status" value="1"/>
</dbReference>
<keyword evidence="2" id="KW-1133">Transmembrane helix</keyword>
<keyword evidence="1" id="KW-0802">TPR repeat</keyword>
<feature type="repeat" description="TPR" evidence="1">
    <location>
        <begin position="123"/>
        <end position="156"/>
    </location>
</feature>